<gene>
    <name evidence="2" type="ORF">JR316_008137</name>
</gene>
<evidence type="ECO:0008006" key="3">
    <source>
        <dbReference type="Google" id="ProtNLM"/>
    </source>
</evidence>
<dbReference type="EMBL" id="JAFIQS010000008">
    <property type="protein sequence ID" value="KAG5166068.1"/>
    <property type="molecule type" value="Genomic_DNA"/>
</dbReference>
<dbReference type="AlphaFoldDB" id="A0A8H8CHV4"/>
<sequence length="570" mass="64065">MRDVSSKGHKLGATRTTPPKIFRLPNEILLYIFSLNARPYIDLCQDPDGEPRVVMFHDDFDSKGPLLPTRRASQVCRLWRNVILASPALWANALDLNFMMEEEDNWRNEGLKRTGQSPLTVIAEIDLGVPGNRFPYSFLFEILDNHWHRVKTFFVGICTFSESDTVTSVKDAIWNALNRPAPALQFCSVIDLDTVKHSPDTPLFSGQAPQLRSLVLQGFRVKLSGGRWLSNLRRLFLQSCDAFPADVVLQALSEMHLLEDLVLEMDPSPHIEGISELTVELPHLENITIFQSITWLSYLVKSIVPKQGCRFTHTMSSDVNLPAKLDSIDGQGKAYASFLQKYSNTSDIVSISYTLSLDNAGIPGILVKGFIPDNPVLEQETERIVIEYQFNHDFTQWTRTQLPHLAADALAGCDLHNVTTFQLILKGKLEENARITDDTIVAFALFVRALPLVDFLHCNSFALILLLFAQALFRDSAIFPELKTIRLERQEFTTALLAEYITRRRNAGGSVETICLVGNGGSKLEDVSSTVNELEELLGVAVIWEGPIADEKDDDDETDEDEDDNQEDRV</sequence>
<accession>A0A8H8CHV4</accession>
<protein>
    <recommendedName>
        <fullName evidence="3">F-box domain-containing protein</fullName>
    </recommendedName>
</protein>
<comment type="caution">
    <text evidence="2">The sequence shown here is derived from an EMBL/GenBank/DDBJ whole genome shotgun (WGS) entry which is preliminary data.</text>
</comment>
<name>A0A8H8CHV4_PSICU</name>
<proteinExistence type="predicted"/>
<reference evidence="2" key="1">
    <citation type="submission" date="2021-02" db="EMBL/GenBank/DDBJ databases">
        <title>Psilocybe cubensis genome.</title>
        <authorList>
            <person name="Mckernan K.J."/>
            <person name="Crawford S."/>
            <person name="Trippe A."/>
            <person name="Kane L.T."/>
            <person name="Mclaughlin S."/>
        </authorList>
    </citation>
    <scope>NUCLEOTIDE SEQUENCE [LARGE SCALE GENOMIC DNA]</scope>
    <source>
        <strain evidence="2">MGC-MH-2018</strain>
    </source>
</reference>
<evidence type="ECO:0000313" key="2">
    <source>
        <dbReference type="EMBL" id="KAG5166068.1"/>
    </source>
</evidence>
<evidence type="ECO:0000256" key="1">
    <source>
        <dbReference type="SAM" id="MobiDB-lite"/>
    </source>
</evidence>
<dbReference type="Gene3D" id="1.20.1280.50">
    <property type="match status" value="1"/>
</dbReference>
<feature type="compositionally biased region" description="Acidic residues" evidence="1">
    <location>
        <begin position="551"/>
        <end position="570"/>
    </location>
</feature>
<organism evidence="2">
    <name type="scientific">Psilocybe cubensis</name>
    <name type="common">Psychedelic mushroom</name>
    <name type="synonym">Stropharia cubensis</name>
    <dbReference type="NCBI Taxonomy" id="181762"/>
    <lineage>
        <taxon>Eukaryota</taxon>
        <taxon>Fungi</taxon>
        <taxon>Dikarya</taxon>
        <taxon>Basidiomycota</taxon>
        <taxon>Agaricomycotina</taxon>
        <taxon>Agaricomycetes</taxon>
        <taxon>Agaricomycetidae</taxon>
        <taxon>Agaricales</taxon>
        <taxon>Agaricineae</taxon>
        <taxon>Strophariaceae</taxon>
        <taxon>Psilocybe</taxon>
    </lineage>
</organism>
<dbReference type="SUPFAM" id="SSF52047">
    <property type="entry name" value="RNI-like"/>
    <property type="match status" value="1"/>
</dbReference>
<feature type="region of interest" description="Disordered" evidence="1">
    <location>
        <begin position="547"/>
        <end position="570"/>
    </location>
</feature>